<dbReference type="PANTHER" id="PTHR30582:SF2">
    <property type="entry name" value="L,D-TRANSPEPTIDASE YCIB-RELATED"/>
    <property type="match status" value="1"/>
</dbReference>
<keyword evidence="3 7" id="KW-0133">Cell shape</keyword>
<dbReference type="GO" id="GO:0008360">
    <property type="term" value="P:regulation of cell shape"/>
    <property type="evidence" value="ECO:0007669"/>
    <property type="project" value="UniProtKB-UniRule"/>
</dbReference>
<feature type="domain" description="L,D-TPase catalytic" evidence="9">
    <location>
        <begin position="243"/>
        <end position="370"/>
    </location>
</feature>
<dbReference type="GO" id="GO:0071555">
    <property type="term" value="P:cell wall organization"/>
    <property type="evidence" value="ECO:0007669"/>
    <property type="project" value="UniProtKB-UniRule"/>
</dbReference>
<proteinExistence type="predicted"/>
<accession>A0A2N9BK59</accession>
<feature type="active site" description="Nucleophile" evidence="7">
    <location>
        <position position="346"/>
    </location>
</feature>
<dbReference type="EMBL" id="LT963352">
    <property type="protein sequence ID" value="SOR83750.1"/>
    <property type="molecule type" value="Genomic_DNA"/>
</dbReference>
<keyword evidence="4 7" id="KW-0573">Peptidoglycan synthesis</keyword>
<dbReference type="AlphaFoldDB" id="A0A2N9BK59"/>
<evidence type="ECO:0000256" key="6">
    <source>
        <dbReference type="ARBA" id="ARBA00023316"/>
    </source>
</evidence>
<dbReference type="Proteomes" id="UP000235464">
    <property type="component" value="Chromosome I"/>
</dbReference>
<dbReference type="CDD" id="cd13432">
    <property type="entry name" value="LDT_IgD_like_2"/>
    <property type="match status" value="1"/>
</dbReference>
<dbReference type="SUPFAM" id="SSF141523">
    <property type="entry name" value="L,D-transpeptidase catalytic domain-like"/>
    <property type="match status" value="1"/>
</dbReference>
<dbReference type="GO" id="GO:0018104">
    <property type="term" value="P:peptidoglycan-protein cross-linking"/>
    <property type="evidence" value="ECO:0007669"/>
    <property type="project" value="TreeGrafter"/>
</dbReference>
<name>A0A2N9BK59_STRCX</name>
<dbReference type="Pfam" id="PF17964">
    <property type="entry name" value="Big_10"/>
    <property type="match status" value="1"/>
</dbReference>
<dbReference type="EC" id="2.-.-.-" evidence="10"/>
<dbReference type="GO" id="GO:0005576">
    <property type="term" value="C:extracellular region"/>
    <property type="evidence" value="ECO:0007669"/>
    <property type="project" value="TreeGrafter"/>
</dbReference>
<keyword evidence="11" id="KW-1185">Reference proteome</keyword>
<keyword evidence="6 7" id="KW-0961">Cell wall biogenesis/degradation</keyword>
<sequence>MTTMRRAPEKRRPMKEMAYLAAFAVVSVLALVGCGASANSSASPRPGDITIKPVSDASGRAEPDQPIHCAATHAKLTKVAVTRPNGSLVDGTLDTATGTWRPTHPLGLDARYTVTATATGSAGTSVTKRLNIETIDPSGTVTAQSITPATGAQVGDAQPVVVVFTKPVTDEAALQKALSVTDTHHVTGAWHWVTDRRVDYRPRTYWPLGDKITVTGDLDGVNAGKGLWATGDYTHTFTVDSDVHAVVDPGTQSMAVYRGSRLLRKLPISSGGAHYRTWGGYLVVLDKEAKIRMTSCSVGLSCTPGSPDYYDLPVLWDVHLTWTGTYIHDASWDNAAIGRVDNSHGCVHLSASDAKWFYTTVTPGDLVQVINPSKPVALDNGDGDWNLSWARWSTPDATR</sequence>
<feature type="region of interest" description="Disordered" evidence="8">
    <location>
        <begin position="37"/>
        <end position="64"/>
    </location>
</feature>
<protein>
    <submittedName>
        <fullName evidence="10">Putative L,D-transpeptidase LppS</fullName>
        <ecNumber evidence="10">2.-.-.-</ecNumber>
    </submittedName>
</protein>
<gene>
    <name evidence="10" type="primary">lppS_6</name>
    <name evidence="10" type="ORF">SCNRRL3882_7196</name>
</gene>
<dbReference type="InterPro" id="IPR038063">
    <property type="entry name" value="Transpep_catalytic_dom"/>
</dbReference>
<evidence type="ECO:0000256" key="5">
    <source>
        <dbReference type="ARBA" id="ARBA00023315"/>
    </source>
</evidence>
<evidence type="ECO:0000256" key="8">
    <source>
        <dbReference type="SAM" id="MobiDB-lite"/>
    </source>
</evidence>
<dbReference type="GO" id="GO:0016746">
    <property type="term" value="F:acyltransferase activity"/>
    <property type="evidence" value="ECO:0007669"/>
    <property type="project" value="UniProtKB-KW"/>
</dbReference>
<dbReference type="Gene3D" id="2.60.40.3710">
    <property type="match status" value="1"/>
</dbReference>
<dbReference type="UniPathway" id="UPA00219"/>
<dbReference type="InterPro" id="IPR050979">
    <property type="entry name" value="LD-transpeptidase"/>
</dbReference>
<evidence type="ECO:0000256" key="4">
    <source>
        <dbReference type="ARBA" id="ARBA00022984"/>
    </source>
</evidence>
<dbReference type="GO" id="GO:0071972">
    <property type="term" value="F:peptidoglycan L,D-transpeptidase activity"/>
    <property type="evidence" value="ECO:0007669"/>
    <property type="project" value="TreeGrafter"/>
</dbReference>
<evidence type="ECO:0000313" key="10">
    <source>
        <dbReference type="EMBL" id="SOR83750.1"/>
    </source>
</evidence>
<dbReference type="PROSITE" id="PS51257">
    <property type="entry name" value="PROKAR_LIPOPROTEIN"/>
    <property type="match status" value="1"/>
</dbReference>
<dbReference type="PANTHER" id="PTHR30582">
    <property type="entry name" value="L,D-TRANSPEPTIDASE"/>
    <property type="match status" value="1"/>
</dbReference>
<organism evidence="10 11">
    <name type="scientific">Streptomyces chartreusis NRRL 3882</name>
    <dbReference type="NCBI Taxonomy" id="1079985"/>
    <lineage>
        <taxon>Bacteria</taxon>
        <taxon>Bacillati</taxon>
        <taxon>Actinomycetota</taxon>
        <taxon>Actinomycetes</taxon>
        <taxon>Kitasatosporales</taxon>
        <taxon>Streptomycetaceae</taxon>
        <taxon>Streptomyces</taxon>
    </lineage>
</organism>
<feature type="active site" description="Proton donor/acceptor" evidence="7">
    <location>
        <position position="328"/>
    </location>
</feature>
<evidence type="ECO:0000256" key="2">
    <source>
        <dbReference type="ARBA" id="ARBA00022679"/>
    </source>
</evidence>
<dbReference type="PROSITE" id="PS52029">
    <property type="entry name" value="LD_TPASE"/>
    <property type="match status" value="1"/>
</dbReference>
<reference evidence="11" key="1">
    <citation type="submission" date="2017-11" db="EMBL/GenBank/DDBJ databases">
        <authorList>
            <person name="Wibberg D."/>
        </authorList>
    </citation>
    <scope>NUCLEOTIDE SEQUENCE [LARGE SCALE GENOMIC DNA]</scope>
</reference>
<comment type="pathway">
    <text evidence="1 7">Cell wall biogenesis; peptidoglycan biosynthesis.</text>
</comment>
<dbReference type="InterPro" id="IPR005490">
    <property type="entry name" value="LD_TPept_cat_dom"/>
</dbReference>
<keyword evidence="2 10" id="KW-0808">Transferase</keyword>
<evidence type="ECO:0000256" key="1">
    <source>
        <dbReference type="ARBA" id="ARBA00004752"/>
    </source>
</evidence>
<evidence type="ECO:0000259" key="9">
    <source>
        <dbReference type="PROSITE" id="PS52029"/>
    </source>
</evidence>
<dbReference type="CDD" id="cd16913">
    <property type="entry name" value="YkuD_like"/>
    <property type="match status" value="1"/>
</dbReference>
<evidence type="ECO:0000256" key="7">
    <source>
        <dbReference type="PROSITE-ProRule" id="PRU01373"/>
    </source>
</evidence>
<dbReference type="Gene3D" id="2.60.40.3780">
    <property type="match status" value="1"/>
</dbReference>
<evidence type="ECO:0000256" key="3">
    <source>
        <dbReference type="ARBA" id="ARBA00022960"/>
    </source>
</evidence>
<dbReference type="InterPro" id="IPR041280">
    <property type="entry name" value="Big_10"/>
</dbReference>
<dbReference type="Gene3D" id="2.40.440.10">
    <property type="entry name" value="L,D-transpeptidase catalytic domain-like"/>
    <property type="match status" value="1"/>
</dbReference>
<evidence type="ECO:0000313" key="11">
    <source>
        <dbReference type="Proteomes" id="UP000235464"/>
    </source>
</evidence>
<keyword evidence="5" id="KW-0012">Acyltransferase</keyword>
<dbReference type="Pfam" id="PF03734">
    <property type="entry name" value="YkuD"/>
    <property type="match status" value="1"/>
</dbReference>